<proteinExistence type="predicted"/>
<evidence type="ECO:0000313" key="1">
    <source>
        <dbReference type="EMBL" id="KAF2621125.1"/>
    </source>
</evidence>
<accession>A0ACB6RGR1</accession>
<protein>
    <submittedName>
        <fullName evidence="1">Uncharacterized protein</fullName>
    </submittedName>
</protein>
<name>A0ACB6RGR1_9PLEO</name>
<evidence type="ECO:0000313" key="2">
    <source>
        <dbReference type="Proteomes" id="UP000799754"/>
    </source>
</evidence>
<dbReference type="Proteomes" id="UP000799754">
    <property type="component" value="Unassembled WGS sequence"/>
</dbReference>
<organism evidence="1 2">
    <name type="scientific">Macroventuria anomochaeta</name>
    <dbReference type="NCBI Taxonomy" id="301207"/>
    <lineage>
        <taxon>Eukaryota</taxon>
        <taxon>Fungi</taxon>
        <taxon>Dikarya</taxon>
        <taxon>Ascomycota</taxon>
        <taxon>Pezizomycotina</taxon>
        <taxon>Dothideomycetes</taxon>
        <taxon>Pleosporomycetidae</taxon>
        <taxon>Pleosporales</taxon>
        <taxon>Pleosporineae</taxon>
        <taxon>Didymellaceae</taxon>
        <taxon>Macroventuria</taxon>
    </lineage>
</organism>
<dbReference type="EMBL" id="MU006762">
    <property type="protein sequence ID" value="KAF2621125.1"/>
    <property type="molecule type" value="Genomic_DNA"/>
</dbReference>
<reference evidence="1" key="1">
    <citation type="journal article" date="2020" name="Stud. Mycol.">
        <title>101 Dothideomycetes genomes: a test case for predicting lifestyles and emergence of pathogens.</title>
        <authorList>
            <person name="Haridas S."/>
            <person name="Albert R."/>
            <person name="Binder M."/>
            <person name="Bloem J."/>
            <person name="Labutti K."/>
            <person name="Salamov A."/>
            <person name="Andreopoulos B."/>
            <person name="Baker S."/>
            <person name="Barry K."/>
            <person name="Bills G."/>
            <person name="Bluhm B."/>
            <person name="Cannon C."/>
            <person name="Castanera R."/>
            <person name="Culley D."/>
            <person name="Daum C."/>
            <person name="Ezra D."/>
            <person name="Gonzalez J."/>
            <person name="Henrissat B."/>
            <person name="Kuo A."/>
            <person name="Liang C."/>
            <person name="Lipzen A."/>
            <person name="Lutzoni F."/>
            <person name="Magnuson J."/>
            <person name="Mondo S."/>
            <person name="Nolan M."/>
            <person name="Ohm R."/>
            <person name="Pangilinan J."/>
            <person name="Park H.-J."/>
            <person name="Ramirez L."/>
            <person name="Alfaro M."/>
            <person name="Sun H."/>
            <person name="Tritt A."/>
            <person name="Yoshinaga Y."/>
            <person name="Zwiers L.-H."/>
            <person name="Turgeon B."/>
            <person name="Goodwin S."/>
            <person name="Spatafora J."/>
            <person name="Crous P."/>
            <person name="Grigoriev I."/>
        </authorList>
    </citation>
    <scope>NUCLEOTIDE SEQUENCE</scope>
    <source>
        <strain evidence="1">CBS 525.71</strain>
    </source>
</reference>
<keyword evidence="2" id="KW-1185">Reference proteome</keyword>
<comment type="caution">
    <text evidence="1">The sequence shown here is derived from an EMBL/GenBank/DDBJ whole genome shotgun (WGS) entry which is preliminary data.</text>
</comment>
<feature type="non-terminal residue" evidence="1">
    <location>
        <position position="1"/>
    </location>
</feature>
<sequence length="164" mass="18360">HISPSYNDGNNVLFKLHAPNTDDNGQPGFFAQLAIDACAVIAEDYADQGWLLLSRDGQRPNQPTSTLRQRSYYFHLKAADVLYANVPNFRQWSYPHDRLTPHRQQLARDLNTVPSSITLTPSNLTSALVICNGSCGLSGCCEQLQIARVVPQSELDWWRANDMS</sequence>
<gene>
    <name evidence="1" type="ORF">BU25DRAFT_483989</name>
</gene>